<keyword evidence="2" id="KW-1185">Reference proteome</keyword>
<organism evidence="1 2">
    <name type="scientific">Trichinella murrelli</name>
    <dbReference type="NCBI Taxonomy" id="144512"/>
    <lineage>
        <taxon>Eukaryota</taxon>
        <taxon>Metazoa</taxon>
        <taxon>Ecdysozoa</taxon>
        <taxon>Nematoda</taxon>
        <taxon>Enoplea</taxon>
        <taxon>Dorylaimia</taxon>
        <taxon>Trichinellida</taxon>
        <taxon>Trichinellidae</taxon>
        <taxon>Trichinella</taxon>
    </lineage>
</organism>
<dbReference type="EMBL" id="JYDJ01000027">
    <property type="protein sequence ID" value="KRX48617.1"/>
    <property type="molecule type" value="Genomic_DNA"/>
</dbReference>
<accession>A0A0V0UBE5</accession>
<reference evidence="1 2" key="1">
    <citation type="submission" date="2015-01" db="EMBL/GenBank/DDBJ databases">
        <title>Evolution of Trichinella species and genotypes.</title>
        <authorList>
            <person name="Korhonen P.K."/>
            <person name="Edoardo P."/>
            <person name="Giuseppe L.R."/>
            <person name="Gasser R.B."/>
        </authorList>
    </citation>
    <scope>NUCLEOTIDE SEQUENCE [LARGE SCALE GENOMIC DNA]</scope>
    <source>
        <strain evidence="1">ISS417</strain>
    </source>
</reference>
<dbReference type="AlphaFoldDB" id="A0A0V0UBE5"/>
<dbReference type="Proteomes" id="UP000055048">
    <property type="component" value="Unassembled WGS sequence"/>
</dbReference>
<name>A0A0V0UBE5_9BILA</name>
<proteinExistence type="predicted"/>
<evidence type="ECO:0000313" key="2">
    <source>
        <dbReference type="Proteomes" id="UP000055048"/>
    </source>
</evidence>
<gene>
    <name evidence="1" type="ORF">T05_6162</name>
</gene>
<evidence type="ECO:0000313" key="1">
    <source>
        <dbReference type="EMBL" id="KRX48617.1"/>
    </source>
</evidence>
<protein>
    <submittedName>
        <fullName evidence="1">Uncharacterized protein</fullName>
    </submittedName>
</protein>
<sequence>MSTEYQVPVDLHTNCFSAACWARAVVERILHALTPETKTEHLLFEIQIHEINGIMPMKRISMHLDIFLYWSMMIKENQITIWDQFKKSLLLKATITMVEMFEIDRCRHK</sequence>
<comment type="caution">
    <text evidence="1">The sequence shown here is derived from an EMBL/GenBank/DDBJ whole genome shotgun (WGS) entry which is preliminary data.</text>
</comment>